<dbReference type="EMBL" id="BNAJ01000003">
    <property type="protein sequence ID" value="GHF41687.1"/>
    <property type="molecule type" value="Genomic_DNA"/>
</dbReference>
<dbReference type="Proteomes" id="UP000619376">
    <property type="component" value="Unassembled WGS sequence"/>
</dbReference>
<gene>
    <name evidence="1" type="ORF">GCM10017781_18010</name>
    <name evidence="2" type="ORF">HNQ07_001440</name>
</gene>
<dbReference type="Pfam" id="PF19654">
    <property type="entry name" value="DUF6157"/>
    <property type="match status" value="1"/>
</dbReference>
<reference evidence="2 3" key="3">
    <citation type="submission" date="2020-08" db="EMBL/GenBank/DDBJ databases">
        <title>Genomic Encyclopedia of Type Strains, Phase IV (KMG-IV): sequencing the most valuable type-strain genomes for metagenomic binning, comparative biology and taxonomic classification.</title>
        <authorList>
            <person name="Goeker M."/>
        </authorList>
    </citation>
    <scope>NUCLEOTIDE SEQUENCE [LARGE SCALE GENOMIC DNA]</scope>
    <source>
        <strain evidence="2 3">DSM 27521</strain>
    </source>
</reference>
<dbReference type="AlphaFoldDB" id="A0A7W8KF63"/>
<proteinExistence type="predicted"/>
<accession>A0A7W8KF63</accession>
<protein>
    <submittedName>
        <fullName evidence="2">Uncharacterized protein</fullName>
    </submittedName>
</protein>
<dbReference type="Proteomes" id="UP000539473">
    <property type="component" value="Unassembled WGS sequence"/>
</dbReference>
<name>A0A7W8KF63_9DEIO</name>
<dbReference type="EMBL" id="JACHFK010000003">
    <property type="protein sequence ID" value="MBB5375983.1"/>
    <property type="molecule type" value="Genomic_DNA"/>
</dbReference>
<evidence type="ECO:0000313" key="2">
    <source>
        <dbReference type="EMBL" id="MBB5375983.1"/>
    </source>
</evidence>
<sequence>MSALTGYHDTLIATAPDSAATGGVVPARGVAAYQYALLCARPFSLTQADVLFLTAHRDTPGDPADVRAVRWDAFFAQPRACLRASPLPKTHGWGLHFDARGRVALVDSAAPEYRRLMDDPHTRVVPALRSARPRSEP</sequence>
<evidence type="ECO:0000313" key="1">
    <source>
        <dbReference type="EMBL" id="GHF41687.1"/>
    </source>
</evidence>
<dbReference type="InterPro" id="IPR046155">
    <property type="entry name" value="DUF6157"/>
</dbReference>
<reference evidence="4" key="2">
    <citation type="journal article" date="2019" name="Int. J. Syst. Evol. Microbiol.">
        <title>The Global Catalogue of Microorganisms (GCM) 10K type strain sequencing project: providing services to taxonomists for standard genome sequencing and annotation.</title>
        <authorList>
            <consortium name="The Broad Institute Genomics Platform"/>
            <consortium name="The Broad Institute Genome Sequencing Center for Infectious Disease"/>
            <person name="Wu L."/>
            <person name="Ma J."/>
        </authorList>
    </citation>
    <scope>NUCLEOTIDE SEQUENCE [LARGE SCALE GENOMIC DNA]</scope>
    <source>
        <strain evidence="4">CGMCC 1.18437</strain>
    </source>
</reference>
<organism evidence="2 3">
    <name type="scientific">Deinococcus metalli</name>
    <dbReference type="NCBI Taxonomy" id="1141878"/>
    <lineage>
        <taxon>Bacteria</taxon>
        <taxon>Thermotogati</taxon>
        <taxon>Deinococcota</taxon>
        <taxon>Deinococci</taxon>
        <taxon>Deinococcales</taxon>
        <taxon>Deinococcaceae</taxon>
        <taxon>Deinococcus</taxon>
    </lineage>
</organism>
<reference evidence="1" key="4">
    <citation type="submission" date="2024-05" db="EMBL/GenBank/DDBJ databases">
        <authorList>
            <person name="Sun Q."/>
            <person name="Zhou Y."/>
        </authorList>
    </citation>
    <scope>NUCLEOTIDE SEQUENCE</scope>
    <source>
        <strain evidence="1">CGMCC 1.18437</strain>
    </source>
</reference>
<comment type="caution">
    <text evidence="2">The sequence shown here is derived from an EMBL/GenBank/DDBJ whole genome shotgun (WGS) entry which is preliminary data.</text>
</comment>
<keyword evidence="4" id="KW-1185">Reference proteome</keyword>
<evidence type="ECO:0000313" key="4">
    <source>
        <dbReference type="Proteomes" id="UP000619376"/>
    </source>
</evidence>
<evidence type="ECO:0000313" key="3">
    <source>
        <dbReference type="Proteomes" id="UP000539473"/>
    </source>
</evidence>
<dbReference type="RefSeq" id="WP_184110269.1">
    <property type="nucleotide sequence ID" value="NZ_BNAJ01000003.1"/>
</dbReference>
<reference evidence="1" key="1">
    <citation type="journal article" date="2014" name="Int. J. Syst. Evol. Microbiol.">
        <title>Complete genome of a new Firmicutes species belonging to the dominant human colonic microbiota ('Ruminococcus bicirculans') reveals two chromosomes and a selective capacity to utilize plant glucans.</title>
        <authorList>
            <consortium name="NISC Comparative Sequencing Program"/>
            <person name="Wegmann U."/>
            <person name="Louis P."/>
            <person name="Goesmann A."/>
            <person name="Henrissat B."/>
            <person name="Duncan S.H."/>
            <person name="Flint H.J."/>
        </authorList>
    </citation>
    <scope>NUCLEOTIDE SEQUENCE</scope>
    <source>
        <strain evidence="1">CGMCC 1.18437</strain>
    </source>
</reference>